<feature type="region of interest" description="Disordered" evidence="1">
    <location>
        <begin position="25"/>
        <end position="50"/>
    </location>
</feature>
<feature type="compositionally biased region" description="Basic and acidic residues" evidence="1">
    <location>
        <begin position="135"/>
        <end position="146"/>
    </location>
</feature>
<dbReference type="Proteomes" id="UP000681340">
    <property type="component" value="Unassembled WGS sequence"/>
</dbReference>
<evidence type="ECO:0000313" key="3">
    <source>
        <dbReference type="Proteomes" id="UP000681340"/>
    </source>
</evidence>
<keyword evidence="3" id="KW-1185">Reference proteome</keyword>
<proteinExistence type="predicted"/>
<evidence type="ECO:0000256" key="1">
    <source>
        <dbReference type="SAM" id="MobiDB-lite"/>
    </source>
</evidence>
<evidence type="ECO:0000313" key="2">
    <source>
        <dbReference type="EMBL" id="GIM74907.1"/>
    </source>
</evidence>
<reference evidence="2" key="1">
    <citation type="submission" date="2021-03" db="EMBL/GenBank/DDBJ databases">
        <title>Whole genome shotgun sequence of Actinoplanes auranticolor NBRC 12245.</title>
        <authorList>
            <person name="Komaki H."/>
            <person name="Tamura T."/>
        </authorList>
    </citation>
    <scope>NUCLEOTIDE SEQUENCE</scope>
    <source>
        <strain evidence="2">NBRC 12245</strain>
    </source>
</reference>
<comment type="caution">
    <text evidence="2">The sequence shown here is derived from an EMBL/GenBank/DDBJ whole genome shotgun (WGS) entry which is preliminary data.</text>
</comment>
<feature type="compositionally biased region" description="Polar residues" evidence="1">
    <location>
        <begin position="25"/>
        <end position="38"/>
    </location>
</feature>
<protein>
    <submittedName>
        <fullName evidence="2">Uncharacterized protein</fullName>
    </submittedName>
</protein>
<organism evidence="2 3">
    <name type="scientific">Actinoplanes auranticolor</name>
    <dbReference type="NCBI Taxonomy" id="47988"/>
    <lineage>
        <taxon>Bacteria</taxon>
        <taxon>Bacillati</taxon>
        <taxon>Actinomycetota</taxon>
        <taxon>Actinomycetes</taxon>
        <taxon>Micromonosporales</taxon>
        <taxon>Micromonosporaceae</taxon>
        <taxon>Actinoplanes</taxon>
    </lineage>
</organism>
<dbReference type="EMBL" id="BOQL01000053">
    <property type="protein sequence ID" value="GIM74907.1"/>
    <property type="molecule type" value="Genomic_DNA"/>
</dbReference>
<feature type="region of interest" description="Disordered" evidence="1">
    <location>
        <begin position="117"/>
        <end position="146"/>
    </location>
</feature>
<gene>
    <name evidence="2" type="ORF">Aau02nite_63250</name>
</gene>
<sequence>MIARIASESGCLRATARRTDVISADGSTGVNIGGSSRENAPGSPRRSAYLSPAVPGVAARGQARSPEGMGSGICSGVAVTRPGGLMCVRRSALAQRLVVLRRLRRLRRGHHTPVFPADLRLRGSAGNPGSWGSSRNRDGGAGRAAADRLRCRGMERVPDRFRFG</sequence>
<dbReference type="AlphaFoldDB" id="A0A919VT63"/>
<accession>A0A919VT63</accession>
<name>A0A919VT63_9ACTN</name>